<keyword evidence="3" id="KW-1185">Reference proteome</keyword>
<organism evidence="2 3">
    <name type="scientific">Streptosporangium jomthongense</name>
    <dbReference type="NCBI Taxonomy" id="1193683"/>
    <lineage>
        <taxon>Bacteria</taxon>
        <taxon>Bacillati</taxon>
        <taxon>Actinomycetota</taxon>
        <taxon>Actinomycetes</taxon>
        <taxon>Streptosporangiales</taxon>
        <taxon>Streptosporangiaceae</taxon>
        <taxon>Streptosporangium</taxon>
    </lineage>
</organism>
<evidence type="ECO:0000313" key="3">
    <source>
        <dbReference type="Proteomes" id="UP001595698"/>
    </source>
</evidence>
<dbReference type="InterPro" id="IPR002938">
    <property type="entry name" value="FAD-bd"/>
</dbReference>
<accession>A0ABV8FF71</accession>
<proteinExistence type="predicted"/>
<protein>
    <submittedName>
        <fullName evidence="2">FAD-dependent monooxygenase</fullName>
    </submittedName>
</protein>
<keyword evidence="2" id="KW-0560">Oxidoreductase</keyword>
<keyword evidence="2" id="KW-0503">Monooxygenase</keyword>
<dbReference type="PANTHER" id="PTHR46865:SF2">
    <property type="entry name" value="MONOOXYGENASE"/>
    <property type="match status" value="1"/>
</dbReference>
<dbReference type="RefSeq" id="WP_386196923.1">
    <property type="nucleotide sequence ID" value="NZ_JBHSBC010000058.1"/>
</dbReference>
<evidence type="ECO:0000313" key="2">
    <source>
        <dbReference type="EMBL" id="MFC3986586.1"/>
    </source>
</evidence>
<dbReference type="Proteomes" id="UP001595698">
    <property type="component" value="Unassembled WGS sequence"/>
</dbReference>
<dbReference type="InterPro" id="IPR036188">
    <property type="entry name" value="FAD/NAD-bd_sf"/>
</dbReference>
<dbReference type="GO" id="GO:0004497">
    <property type="term" value="F:monooxygenase activity"/>
    <property type="evidence" value="ECO:0007669"/>
    <property type="project" value="UniProtKB-KW"/>
</dbReference>
<dbReference type="EMBL" id="JBHSBC010000058">
    <property type="protein sequence ID" value="MFC3986586.1"/>
    <property type="molecule type" value="Genomic_DNA"/>
</dbReference>
<comment type="caution">
    <text evidence="2">The sequence shown here is derived from an EMBL/GenBank/DDBJ whole genome shotgun (WGS) entry which is preliminary data.</text>
</comment>
<dbReference type="PANTHER" id="PTHR46865">
    <property type="entry name" value="OXIDOREDUCTASE-RELATED"/>
    <property type="match status" value="1"/>
</dbReference>
<dbReference type="SUPFAM" id="SSF51905">
    <property type="entry name" value="FAD/NAD(P)-binding domain"/>
    <property type="match status" value="1"/>
</dbReference>
<sequence length="97" mass="10271">MTKTKVLISGASVAGPALAFFLNRDGYEVSVVERAPELRDSGYAVDFRGEAFDVLEDLGVLAEMRGHDTKIGSSRDAGKTGYESILRSYGMPAAGPG</sequence>
<dbReference type="Gene3D" id="3.30.9.10">
    <property type="entry name" value="D-Amino Acid Oxidase, subunit A, domain 2"/>
    <property type="match status" value="1"/>
</dbReference>
<dbReference type="Pfam" id="PF01494">
    <property type="entry name" value="FAD_binding_3"/>
    <property type="match status" value="1"/>
</dbReference>
<dbReference type="Gene3D" id="3.50.50.60">
    <property type="entry name" value="FAD/NAD(P)-binding domain"/>
    <property type="match status" value="1"/>
</dbReference>
<feature type="domain" description="FAD-binding" evidence="1">
    <location>
        <begin position="3"/>
        <end position="73"/>
    </location>
</feature>
<evidence type="ECO:0000259" key="1">
    <source>
        <dbReference type="Pfam" id="PF01494"/>
    </source>
</evidence>
<gene>
    <name evidence="2" type="ORF">ACFOYY_41090</name>
</gene>
<reference evidence="3" key="1">
    <citation type="journal article" date="2019" name="Int. J. Syst. Evol. Microbiol.">
        <title>The Global Catalogue of Microorganisms (GCM) 10K type strain sequencing project: providing services to taxonomists for standard genome sequencing and annotation.</title>
        <authorList>
            <consortium name="The Broad Institute Genomics Platform"/>
            <consortium name="The Broad Institute Genome Sequencing Center for Infectious Disease"/>
            <person name="Wu L."/>
            <person name="Ma J."/>
        </authorList>
    </citation>
    <scope>NUCLEOTIDE SEQUENCE [LARGE SCALE GENOMIC DNA]</scope>
    <source>
        <strain evidence="3">TBRC 7912</strain>
    </source>
</reference>
<name>A0ABV8FF71_9ACTN</name>
<dbReference type="InterPro" id="IPR051704">
    <property type="entry name" value="FAD_aromatic-hydroxylase"/>
</dbReference>